<keyword evidence="8" id="KW-1185">Reference proteome</keyword>
<dbReference type="GO" id="GO:0003677">
    <property type="term" value="F:DNA binding"/>
    <property type="evidence" value="ECO:0007669"/>
    <property type="project" value="InterPro"/>
</dbReference>
<comment type="subcellular location">
    <subcellularLocation>
        <location evidence="1">Nucleus</location>
    </subcellularLocation>
</comment>
<dbReference type="InterPro" id="IPR001005">
    <property type="entry name" value="SANT/Myb"/>
</dbReference>
<evidence type="ECO:0000256" key="3">
    <source>
        <dbReference type="ARBA" id="ARBA00023163"/>
    </source>
</evidence>
<protein>
    <submittedName>
        <fullName evidence="7">Myb family transcription factor PHL7</fullName>
    </submittedName>
</protein>
<feature type="region of interest" description="Disordered" evidence="5">
    <location>
        <begin position="206"/>
        <end position="229"/>
    </location>
</feature>
<evidence type="ECO:0000313" key="7">
    <source>
        <dbReference type="EMBL" id="RWR95612.1"/>
    </source>
</evidence>
<dbReference type="AlphaFoldDB" id="A0A3S4PW84"/>
<reference evidence="7 8" key="1">
    <citation type="journal article" date="2019" name="Nat. Plants">
        <title>Stout camphor tree genome fills gaps in understanding of flowering plant genome evolution.</title>
        <authorList>
            <person name="Chaw S.M."/>
            <person name="Liu Y.C."/>
            <person name="Wu Y.W."/>
            <person name="Wang H.Y."/>
            <person name="Lin C.I."/>
            <person name="Wu C.S."/>
            <person name="Ke H.M."/>
            <person name="Chang L.Y."/>
            <person name="Hsu C.Y."/>
            <person name="Yang H.T."/>
            <person name="Sudianto E."/>
            <person name="Hsu M.H."/>
            <person name="Wu K.P."/>
            <person name="Wang L.N."/>
            <person name="Leebens-Mack J.H."/>
            <person name="Tsai I.J."/>
        </authorList>
    </citation>
    <scope>NUCLEOTIDE SEQUENCE [LARGE SCALE GENOMIC DNA]</scope>
    <source>
        <strain evidence="8">cv. Chaw 1501</strain>
        <tissue evidence="7">Young leaves</tissue>
    </source>
</reference>
<dbReference type="Gene3D" id="1.10.10.60">
    <property type="entry name" value="Homeodomain-like"/>
    <property type="match status" value="1"/>
</dbReference>
<dbReference type="Pfam" id="PF14379">
    <property type="entry name" value="Myb_CC_LHEQLE"/>
    <property type="match status" value="1"/>
</dbReference>
<dbReference type="InterPro" id="IPR017930">
    <property type="entry name" value="Myb_dom"/>
</dbReference>
<dbReference type="GO" id="GO:0005634">
    <property type="term" value="C:nucleus"/>
    <property type="evidence" value="ECO:0007669"/>
    <property type="project" value="UniProtKB-SubCell"/>
</dbReference>
<dbReference type="PANTHER" id="PTHR31499:SF79">
    <property type="entry name" value="HTH MYB-TYPE DOMAIN-CONTAINING PROTEIN"/>
    <property type="match status" value="1"/>
</dbReference>
<dbReference type="InterPro" id="IPR025756">
    <property type="entry name" value="Myb_CC_LHEQLE"/>
</dbReference>
<evidence type="ECO:0000259" key="6">
    <source>
        <dbReference type="PROSITE" id="PS51294"/>
    </source>
</evidence>
<organism evidence="7 8">
    <name type="scientific">Cinnamomum micranthum f. kanehirae</name>
    <dbReference type="NCBI Taxonomy" id="337451"/>
    <lineage>
        <taxon>Eukaryota</taxon>
        <taxon>Viridiplantae</taxon>
        <taxon>Streptophyta</taxon>
        <taxon>Embryophyta</taxon>
        <taxon>Tracheophyta</taxon>
        <taxon>Spermatophyta</taxon>
        <taxon>Magnoliopsida</taxon>
        <taxon>Magnoliidae</taxon>
        <taxon>Laurales</taxon>
        <taxon>Lauraceae</taxon>
        <taxon>Cinnamomum</taxon>
    </lineage>
</organism>
<feature type="region of interest" description="Disordered" evidence="5">
    <location>
        <begin position="154"/>
        <end position="181"/>
    </location>
</feature>
<feature type="domain" description="HTH myb-type" evidence="6">
    <location>
        <begin position="15"/>
        <end position="75"/>
    </location>
</feature>
<comment type="caution">
    <text evidence="7">The sequence shown here is derived from an EMBL/GenBank/DDBJ whole genome shotgun (WGS) entry which is preliminary data.</text>
</comment>
<sequence length="251" mass="28515">MGTLSSDMFLNPLESPGKQRLRWTEELRGRFEEAVNQLGGADRATPKGILKIMDQPGLTIYHVKSHLQKYRISKFSPESFDKGKLERRKVSEILPDFGATSGAQISKAINLHMELESRLRNQLVVQSHSFSLKIEAQRRYLEKMTEEYKFLSIDGKPHRPSKSMPSLCEESDSDMRECTSDSEADVTGYISGLSKFTELSREYSSSYGLQGGREKDTSSEESQAHKRQRAVDKFFQVTDNSRSPLLSTFCL</sequence>
<dbReference type="InterPro" id="IPR046955">
    <property type="entry name" value="PHR1-like"/>
</dbReference>
<gene>
    <name evidence="7" type="ORF">CKAN_02496500</name>
</gene>
<dbReference type="PANTHER" id="PTHR31499">
    <property type="entry name" value="MYB FAMILY TRANSCRIPTION FACTOR PHL11"/>
    <property type="match status" value="1"/>
</dbReference>
<keyword evidence="2" id="KW-0805">Transcription regulation</keyword>
<proteinExistence type="predicted"/>
<dbReference type="GO" id="GO:0003700">
    <property type="term" value="F:DNA-binding transcription factor activity"/>
    <property type="evidence" value="ECO:0007669"/>
    <property type="project" value="InterPro"/>
</dbReference>
<dbReference type="EMBL" id="QPKB01000011">
    <property type="protein sequence ID" value="RWR95612.1"/>
    <property type="molecule type" value="Genomic_DNA"/>
</dbReference>
<dbReference type="InterPro" id="IPR006447">
    <property type="entry name" value="Myb_dom_plants"/>
</dbReference>
<feature type="compositionally biased region" description="Basic and acidic residues" evidence="5">
    <location>
        <begin position="212"/>
        <end position="229"/>
    </location>
</feature>
<dbReference type="InterPro" id="IPR009057">
    <property type="entry name" value="Homeodomain-like_sf"/>
</dbReference>
<evidence type="ECO:0000256" key="5">
    <source>
        <dbReference type="SAM" id="MobiDB-lite"/>
    </source>
</evidence>
<accession>A0A3S4PW84</accession>
<dbReference type="Proteomes" id="UP000283530">
    <property type="component" value="Unassembled WGS sequence"/>
</dbReference>
<dbReference type="NCBIfam" id="TIGR01557">
    <property type="entry name" value="myb_SHAQKYF"/>
    <property type="match status" value="1"/>
</dbReference>
<dbReference type="FunFam" id="1.10.10.60:FF:000007">
    <property type="entry name" value="Two-component response regulator"/>
    <property type="match status" value="1"/>
</dbReference>
<evidence type="ECO:0000256" key="2">
    <source>
        <dbReference type="ARBA" id="ARBA00023015"/>
    </source>
</evidence>
<dbReference type="PROSITE" id="PS51294">
    <property type="entry name" value="HTH_MYB"/>
    <property type="match status" value="1"/>
</dbReference>
<keyword evidence="4" id="KW-0539">Nucleus</keyword>
<evidence type="ECO:0000256" key="4">
    <source>
        <dbReference type="ARBA" id="ARBA00023242"/>
    </source>
</evidence>
<dbReference type="SUPFAM" id="SSF46689">
    <property type="entry name" value="Homeodomain-like"/>
    <property type="match status" value="1"/>
</dbReference>
<dbReference type="OrthoDB" id="551907at2759"/>
<name>A0A3S4PW84_9MAGN</name>
<dbReference type="Pfam" id="PF00249">
    <property type="entry name" value="Myb_DNA-binding"/>
    <property type="match status" value="1"/>
</dbReference>
<keyword evidence="3" id="KW-0804">Transcription</keyword>
<evidence type="ECO:0000313" key="8">
    <source>
        <dbReference type="Proteomes" id="UP000283530"/>
    </source>
</evidence>
<evidence type="ECO:0000256" key="1">
    <source>
        <dbReference type="ARBA" id="ARBA00004123"/>
    </source>
</evidence>